<dbReference type="InterPro" id="IPR007554">
    <property type="entry name" value="Glycerophosphate_synth"/>
</dbReference>
<dbReference type="AlphaFoldDB" id="A0A5M4FD51"/>
<sequence length="453" mass="47654">MIVAALLVLVLGLATGVVARRSASARPPRAAHFPGQPAHLADRPPLRFRVWALVAALLTVVVVIDVMFQPGTALVIAVVGGLGLAVIAGTMHRYARECGEAAAAVQAYAPTIAIPYAGKVGVHIGMWSPWVERTGVHWCIVARTPALFGQLAEMYPDVPIVQGQIPASVRGALYPHGAAANTDFMAGSSATQVFLGHGDSDKPLSASERVLQYDIVTVAGQAAIDRFEAAGLSIPADKLRIIGRPQTEGIAPATGPVPSPATVLYAPTWRHADDSLNVSSLAVADQIVQALLDRGCTVVFRRHFAGQNHAEAEAMIVRVNQLLEADVAATGRPHRGGPFAMDEPLIDAFNSVDAMVSDVSGIVVDFMASGKPLVMYAAQYADPEAFRAAHPSAAAAYVIDRDLEGLGDALDAALGDDPLAAARAERADHYLGGPDRTDPARRFMDLVRELSSS</sequence>
<evidence type="ECO:0000256" key="1">
    <source>
        <dbReference type="SAM" id="Phobius"/>
    </source>
</evidence>
<feature type="transmembrane region" description="Helical" evidence="1">
    <location>
        <begin position="49"/>
        <end position="68"/>
    </location>
</feature>
<dbReference type="Proteomes" id="UP000380867">
    <property type="component" value="Unassembled WGS sequence"/>
</dbReference>
<dbReference type="GO" id="GO:0016020">
    <property type="term" value="C:membrane"/>
    <property type="evidence" value="ECO:0007669"/>
    <property type="project" value="InterPro"/>
</dbReference>
<keyword evidence="1" id="KW-1133">Transmembrane helix</keyword>
<keyword evidence="1" id="KW-0812">Transmembrane</keyword>
<protein>
    <submittedName>
        <fullName evidence="2">Uncharacterized protein</fullName>
    </submittedName>
</protein>
<dbReference type="Pfam" id="PF04464">
    <property type="entry name" value="Glyphos_transf"/>
    <property type="match status" value="1"/>
</dbReference>
<gene>
    <name evidence="2" type="ORF">ESP70_016940</name>
</gene>
<comment type="caution">
    <text evidence="2">The sequence shown here is derived from an EMBL/GenBank/DDBJ whole genome shotgun (WGS) entry which is preliminary data.</text>
</comment>
<evidence type="ECO:0000313" key="2">
    <source>
        <dbReference type="EMBL" id="KAA1395822.1"/>
    </source>
</evidence>
<proteinExistence type="predicted"/>
<dbReference type="InterPro" id="IPR043148">
    <property type="entry name" value="TagF_C"/>
</dbReference>
<dbReference type="Gene3D" id="3.40.50.12580">
    <property type="match status" value="1"/>
</dbReference>
<organism evidence="2 3">
    <name type="scientific">Aeromicrobium ginsengisoli</name>
    <dbReference type="NCBI Taxonomy" id="363867"/>
    <lineage>
        <taxon>Bacteria</taxon>
        <taxon>Bacillati</taxon>
        <taxon>Actinomycetota</taxon>
        <taxon>Actinomycetes</taxon>
        <taxon>Propionibacteriales</taxon>
        <taxon>Nocardioidaceae</taxon>
        <taxon>Aeromicrobium</taxon>
    </lineage>
</organism>
<evidence type="ECO:0000313" key="3">
    <source>
        <dbReference type="Proteomes" id="UP000380867"/>
    </source>
</evidence>
<dbReference type="RefSeq" id="WP_149690472.1">
    <property type="nucleotide sequence ID" value="NZ_SDPQ02000003.1"/>
</dbReference>
<name>A0A5M4FD51_9ACTN</name>
<dbReference type="SUPFAM" id="SSF53756">
    <property type="entry name" value="UDP-Glycosyltransferase/glycogen phosphorylase"/>
    <property type="match status" value="1"/>
</dbReference>
<reference evidence="2" key="1">
    <citation type="submission" date="2019-09" db="EMBL/GenBank/DDBJ databases">
        <authorList>
            <person name="Li J."/>
        </authorList>
    </citation>
    <scope>NUCLEOTIDE SEQUENCE [LARGE SCALE GENOMIC DNA]</scope>
    <source>
        <strain evidence="2">JCM 14732</strain>
    </source>
</reference>
<feature type="transmembrane region" description="Helical" evidence="1">
    <location>
        <begin position="73"/>
        <end position="91"/>
    </location>
</feature>
<keyword evidence="1" id="KW-0472">Membrane</keyword>
<accession>A0A5M4FD51</accession>
<dbReference type="OrthoDB" id="7806295at2"/>
<keyword evidence="3" id="KW-1185">Reference proteome</keyword>
<dbReference type="GO" id="GO:0047355">
    <property type="term" value="F:CDP-glycerol glycerophosphotransferase activity"/>
    <property type="evidence" value="ECO:0007669"/>
    <property type="project" value="InterPro"/>
</dbReference>
<dbReference type="EMBL" id="SDPQ02000003">
    <property type="protein sequence ID" value="KAA1395822.1"/>
    <property type="molecule type" value="Genomic_DNA"/>
</dbReference>